<protein>
    <submittedName>
        <fullName evidence="4">Putative proteasome regulatory particle subunit</fullName>
    </submittedName>
</protein>
<name>A0A4S9SKU3_AURPU</name>
<reference evidence="4 5" key="1">
    <citation type="submission" date="2018-10" db="EMBL/GenBank/DDBJ databases">
        <title>Fifty Aureobasidium pullulans genomes reveal a recombining polyextremotolerant generalist.</title>
        <authorList>
            <person name="Gostincar C."/>
            <person name="Turk M."/>
            <person name="Zajc J."/>
            <person name="Gunde-Cimerman N."/>
        </authorList>
    </citation>
    <scope>NUCLEOTIDE SEQUENCE [LARGE SCALE GENOMIC DNA]</scope>
    <source>
        <strain evidence="4 5">EXF-3863</strain>
    </source>
</reference>
<gene>
    <name evidence="4" type="ORF">D6C91_08709</name>
</gene>
<comment type="caution">
    <text evidence="4">The sequence shown here is derived from an EMBL/GenBank/DDBJ whole genome shotgun (WGS) entry which is preliminary data.</text>
</comment>
<dbReference type="SUPFAM" id="SSF48403">
    <property type="entry name" value="Ankyrin repeat"/>
    <property type="match status" value="1"/>
</dbReference>
<evidence type="ECO:0000313" key="4">
    <source>
        <dbReference type="EMBL" id="THZ12154.1"/>
    </source>
</evidence>
<dbReference type="InterPro" id="IPR002110">
    <property type="entry name" value="Ankyrin_rpt"/>
</dbReference>
<proteinExistence type="predicted"/>
<evidence type="ECO:0000256" key="2">
    <source>
        <dbReference type="ARBA" id="ARBA00023043"/>
    </source>
</evidence>
<evidence type="ECO:0000256" key="1">
    <source>
        <dbReference type="ARBA" id="ARBA00022737"/>
    </source>
</evidence>
<evidence type="ECO:0000256" key="3">
    <source>
        <dbReference type="PROSITE-ProRule" id="PRU00023"/>
    </source>
</evidence>
<dbReference type="PROSITE" id="PS50297">
    <property type="entry name" value="ANK_REP_REGION"/>
    <property type="match status" value="3"/>
</dbReference>
<dbReference type="InterPro" id="IPR036770">
    <property type="entry name" value="Ankyrin_rpt-contain_sf"/>
</dbReference>
<feature type="repeat" description="ANK" evidence="3">
    <location>
        <begin position="196"/>
        <end position="228"/>
    </location>
</feature>
<feature type="repeat" description="ANK" evidence="3">
    <location>
        <begin position="130"/>
        <end position="162"/>
    </location>
</feature>
<keyword evidence="1" id="KW-0677">Repeat</keyword>
<dbReference type="PROSITE" id="PS50088">
    <property type="entry name" value="ANK_REPEAT"/>
    <property type="match status" value="4"/>
</dbReference>
<dbReference type="GO" id="GO:0085020">
    <property type="term" value="P:protein K6-linked ubiquitination"/>
    <property type="evidence" value="ECO:0007669"/>
    <property type="project" value="TreeGrafter"/>
</dbReference>
<sequence>MGRLCEWRATTDANEIVNLAESLLNANPKLAKLRDDDDRLPIHWAASYNRLPIVEILSERKDFDPDVQVRDPIVLPTFPKGREGTRSDKTHIKDGAGWTPLMIASSLKEADPLIDLLLSKSADPTLVTSTGATALHFAVSKSNLDTAKKLIANKASARVKDKRGQLPLHRAAAVGSVPMVKLLLENRSPVNGSDGDGCTALHHAVAEGHGDTAVVLLKAGAETDKRDNSGALALDLAPDAKVRSYITRAAEEEGIAL</sequence>
<dbReference type="Gene3D" id="1.25.40.20">
    <property type="entry name" value="Ankyrin repeat-containing domain"/>
    <property type="match status" value="1"/>
</dbReference>
<organism evidence="4 5">
    <name type="scientific">Aureobasidium pullulans</name>
    <name type="common">Black yeast</name>
    <name type="synonym">Pullularia pullulans</name>
    <dbReference type="NCBI Taxonomy" id="5580"/>
    <lineage>
        <taxon>Eukaryota</taxon>
        <taxon>Fungi</taxon>
        <taxon>Dikarya</taxon>
        <taxon>Ascomycota</taxon>
        <taxon>Pezizomycotina</taxon>
        <taxon>Dothideomycetes</taxon>
        <taxon>Dothideomycetidae</taxon>
        <taxon>Dothideales</taxon>
        <taxon>Saccotheciaceae</taxon>
        <taxon>Aureobasidium</taxon>
    </lineage>
</organism>
<dbReference type="EMBL" id="QZBM01000621">
    <property type="protein sequence ID" value="THZ12154.1"/>
    <property type="molecule type" value="Genomic_DNA"/>
</dbReference>
<dbReference type="PANTHER" id="PTHR24171">
    <property type="entry name" value="ANKYRIN REPEAT DOMAIN-CONTAINING PROTEIN 39-RELATED"/>
    <property type="match status" value="1"/>
</dbReference>
<dbReference type="GO" id="GO:0004842">
    <property type="term" value="F:ubiquitin-protein transferase activity"/>
    <property type="evidence" value="ECO:0007669"/>
    <property type="project" value="TreeGrafter"/>
</dbReference>
<accession>A0A4S9SKU3</accession>
<keyword evidence="4" id="KW-0647">Proteasome</keyword>
<dbReference type="AlphaFoldDB" id="A0A4S9SKU3"/>
<feature type="repeat" description="ANK" evidence="3">
    <location>
        <begin position="96"/>
        <end position="129"/>
    </location>
</feature>
<feature type="repeat" description="ANK" evidence="3">
    <location>
        <begin position="163"/>
        <end position="195"/>
    </location>
</feature>
<dbReference type="Pfam" id="PF00023">
    <property type="entry name" value="Ank"/>
    <property type="match status" value="1"/>
</dbReference>
<dbReference type="Proteomes" id="UP000308005">
    <property type="component" value="Unassembled WGS sequence"/>
</dbReference>
<keyword evidence="2 3" id="KW-0040">ANK repeat</keyword>
<dbReference type="GO" id="GO:0000502">
    <property type="term" value="C:proteasome complex"/>
    <property type="evidence" value="ECO:0007669"/>
    <property type="project" value="UniProtKB-KW"/>
</dbReference>
<dbReference type="PANTHER" id="PTHR24171:SF11">
    <property type="entry name" value="26S PROTEASOME NON-ATPASE REGULATORY SUBUNIT 10"/>
    <property type="match status" value="1"/>
</dbReference>
<dbReference type="SMART" id="SM00248">
    <property type="entry name" value="ANK"/>
    <property type="match status" value="5"/>
</dbReference>
<dbReference type="Pfam" id="PF12796">
    <property type="entry name" value="Ank_2"/>
    <property type="match status" value="1"/>
</dbReference>
<evidence type="ECO:0000313" key="5">
    <source>
        <dbReference type="Proteomes" id="UP000308005"/>
    </source>
</evidence>